<sequence length="112" mass="12228">MNGPIYKRQGRKIEASQSLFPAEIPTNPKAPCVNVRMMQCSSTIMGDYPTRIVRRMRNIWHEQSSAGVHPFRAPNMCIGGGLMLGGSSTTHAEHCLAGTAEQVSDEFPGIVI</sequence>
<dbReference type="Proteomes" id="UP000030645">
    <property type="component" value="Unassembled WGS sequence"/>
</dbReference>
<evidence type="ECO:0000313" key="2">
    <source>
        <dbReference type="Proteomes" id="UP000030645"/>
    </source>
</evidence>
<evidence type="ECO:0000313" key="1">
    <source>
        <dbReference type="EMBL" id="EXB59114.1"/>
    </source>
</evidence>
<name>W9R917_9ROSA</name>
<accession>W9R917</accession>
<protein>
    <submittedName>
        <fullName evidence="1">Uncharacterized protein</fullName>
    </submittedName>
</protein>
<keyword evidence="2" id="KW-1185">Reference proteome</keyword>
<organism evidence="1 2">
    <name type="scientific">Morus notabilis</name>
    <dbReference type="NCBI Taxonomy" id="981085"/>
    <lineage>
        <taxon>Eukaryota</taxon>
        <taxon>Viridiplantae</taxon>
        <taxon>Streptophyta</taxon>
        <taxon>Embryophyta</taxon>
        <taxon>Tracheophyta</taxon>
        <taxon>Spermatophyta</taxon>
        <taxon>Magnoliopsida</taxon>
        <taxon>eudicotyledons</taxon>
        <taxon>Gunneridae</taxon>
        <taxon>Pentapetalae</taxon>
        <taxon>rosids</taxon>
        <taxon>fabids</taxon>
        <taxon>Rosales</taxon>
        <taxon>Moraceae</taxon>
        <taxon>Moreae</taxon>
        <taxon>Morus</taxon>
    </lineage>
</organism>
<proteinExistence type="predicted"/>
<dbReference type="AlphaFoldDB" id="W9R917"/>
<dbReference type="EMBL" id="KE344374">
    <property type="protein sequence ID" value="EXB59114.1"/>
    <property type="molecule type" value="Genomic_DNA"/>
</dbReference>
<reference evidence="2" key="1">
    <citation type="submission" date="2013-01" db="EMBL/GenBank/DDBJ databases">
        <title>Draft Genome Sequence of a Mulberry Tree, Morus notabilis C.K. Schneid.</title>
        <authorList>
            <person name="He N."/>
            <person name="Zhao S."/>
        </authorList>
    </citation>
    <scope>NUCLEOTIDE SEQUENCE</scope>
</reference>
<gene>
    <name evidence="1" type="ORF">L484_014609</name>
</gene>